<protein>
    <submittedName>
        <fullName evidence="1">Uncharacterized protein</fullName>
    </submittedName>
</protein>
<dbReference type="AlphaFoldDB" id="A0AA40FRK9"/>
<gene>
    <name evidence="1" type="ORF">K0M31_007089</name>
</gene>
<reference evidence="1" key="1">
    <citation type="submission" date="2021-10" db="EMBL/GenBank/DDBJ databases">
        <title>Melipona bicolor Genome sequencing and assembly.</title>
        <authorList>
            <person name="Araujo N.S."/>
            <person name="Arias M.C."/>
        </authorList>
    </citation>
    <scope>NUCLEOTIDE SEQUENCE</scope>
    <source>
        <strain evidence="1">USP_2M_L1-L4_2017</strain>
        <tissue evidence="1">Whole body</tissue>
    </source>
</reference>
<accession>A0AA40FRK9</accession>
<proteinExistence type="predicted"/>
<organism evidence="1 2">
    <name type="scientific">Melipona bicolor</name>
    <dbReference type="NCBI Taxonomy" id="60889"/>
    <lineage>
        <taxon>Eukaryota</taxon>
        <taxon>Metazoa</taxon>
        <taxon>Ecdysozoa</taxon>
        <taxon>Arthropoda</taxon>
        <taxon>Hexapoda</taxon>
        <taxon>Insecta</taxon>
        <taxon>Pterygota</taxon>
        <taxon>Neoptera</taxon>
        <taxon>Endopterygota</taxon>
        <taxon>Hymenoptera</taxon>
        <taxon>Apocrita</taxon>
        <taxon>Aculeata</taxon>
        <taxon>Apoidea</taxon>
        <taxon>Anthophila</taxon>
        <taxon>Apidae</taxon>
        <taxon>Melipona</taxon>
    </lineage>
</organism>
<sequence>MSKSRRYNKILNKIVKINEDCSEDTSEEDQYELLENEDESESFECIESGEIKGSSDSEEENFFKVYRSKEKDAYCF</sequence>
<dbReference type="Proteomes" id="UP001177670">
    <property type="component" value="Unassembled WGS sequence"/>
</dbReference>
<dbReference type="EMBL" id="JAHYIQ010000019">
    <property type="protein sequence ID" value="KAK1124065.1"/>
    <property type="molecule type" value="Genomic_DNA"/>
</dbReference>
<evidence type="ECO:0000313" key="1">
    <source>
        <dbReference type="EMBL" id="KAK1124065.1"/>
    </source>
</evidence>
<name>A0AA40FRK9_9HYME</name>
<evidence type="ECO:0000313" key="2">
    <source>
        <dbReference type="Proteomes" id="UP001177670"/>
    </source>
</evidence>
<keyword evidence="2" id="KW-1185">Reference proteome</keyword>
<comment type="caution">
    <text evidence="1">The sequence shown here is derived from an EMBL/GenBank/DDBJ whole genome shotgun (WGS) entry which is preliminary data.</text>
</comment>